<dbReference type="EMBL" id="JALLBG020000023">
    <property type="protein sequence ID" value="KAL3771584.1"/>
    <property type="molecule type" value="Genomic_DNA"/>
</dbReference>
<comment type="caution">
    <text evidence="10">The sequence shown here is derived from an EMBL/GenBank/DDBJ whole genome shotgun (WGS) entry which is preliminary data.</text>
</comment>
<protein>
    <recommendedName>
        <fullName evidence="8">Mitochondrial import inner membrane translocase subunit TIM22</fullName>
    </recommendedName>
</protein>
<comment type="subunit">
    <text evidence="8">Component of the TIM22 complex.</text>
</comment>
<evidence type="ECO:0000256" key="6">
    <source>
        <dbReference type="ARBA" id="ARBA00023128"/>
    </source>
</evidence>
<evidence type="ECO:0000256" key="1">
    <source>
        <dbReference type="ARBA" id="ARBA00004448"/>
    </source>
</evidence>
<keyword evidence="4 8" id="KW-0999">Mitochondrion inner membrane</keyword>
<name>A0ABD3N7I5_9STRA</name>
<feature type="region of interest" description="Disordered" evidence="9">
    <location>
        <begin position="84"/>
        <end position="153"/>
    </location>
</feature>
<dbReference type="AlphaFoldDB" id="A0ABD3N7I5"/>
<evidence type="ECO:0000256" key="4">
    <source>
        <dbReference type="ARBA" id="ARBA00022792"/>
    </source>
</evidence>
<keyword evidence="11" id="KW-1185">Reference proteome</keyword>
<dbReference type="Proteomes" id="UP001530293">
    <property type="component" value="Unassembled WGS sequence"/>
</dbReference>
<keyword evidence="7" id="KW-0472">Membrane</keyword>
<dbReference type="PANTHER" id="PTHR14110:SF0">
    <property type="entry name" value="MITOCHONDRIAL IMPORT INNER MEMBRANE TRANSLOCASE SUBUNIT TIM22"/>
    <property type="match status" value="1"/>
</dbReference>
<evidence type="ECO:0000313" key="11">
    <source>
        <dbReference type="Proteomes" id="UP001530293"/>
    </source>
</evidence>
<dbReference type="GO" id="GO:0045039">
    <property type="term" value="P:protein insertion into mitochondrial inner membrane"/>
    <property type="evidence" value="ECO:0007669"/>
    <property type="project" value="UniProtKB-UniRule"/>
</dbReference>
<keyword evidence="6 8" id="KW-0496">Mitochondrion</keyword>
<dbReference type="GO" id="GO:0008320">
    <property type="term" value="F:protein transmembrane transporter activity"/>
    <property type="evidence" value="ECO:0007669"/>
    <property type="project" value="UniProtKB-UniRule"/>
</dbReference>
<keyword evidence="8" id="KW-0653">Protein transport</keyword>
<organism evidence="10 11">
    <name type="scientific">Discostella pseudostelligera</name>
    <dbReference type="NCBI Taxonomy" id="259834"/>
    <lineage>
        <taxon>Eukaryota</taxon>
        <taxon>Sar</taxon>
        <taxon>Stramenopiles</taxon>
        <taxon>Ochrophyta</taxon>
        <taxon>Bacillariophyta</taxon>
        <taxon>Coscinodiscophyceae</taxon>
        <taxon>Thalassiosirophycidae</taxon>
        <taxon>Stephanodiscales</taxon>
        <taxon>Stephanodiscaceae</taxon>
        <taxon>Discostella</taxon>
    </lineage>
</organism>
<evidence type="ECO:0000256" key="3">
    <source>
        <dbReference type="ARBA" id="ARBA00022692"/>
    </source>
</evidence>
<keyword evidence="5" id="KW-1133">Transmembrane helix</keyword>
<proteinExistence type="inferred from homology"/>
<gene>
    <name evidence="10" type="ORF">ACHAWU_003759</name>
</gene>
<keyword evidence="8" id="KW-0811">Translocation</keyword>
<keyword evidence="3" id="KW-0812">Transmembrane</keyword>
<reference evidence="10 11" key="1">
    <citation type="submission" date="2024-10" db="EMBL/GenBank/DDBJ databases">
        <title>Updated reference genomes for cyclostephanoid diatoms.</title>
        <authorList>
            <person name="Roberts W.R."/>
            <person name="Alverson A.J."/>
        </authorList>
    </citation>
    <scope>NUCLEOTIDE SEQUENCE [LARGE SCALE GENOMIC DNA]</scope>
    <source>
        <strain evidence="10 11">AJA232-27</strain>
    </source>
</reference>
<evidence type="ECO:0000256" key="7">
    <source>
        <dbReference type="ARBA" id="ARBA00023136"/>
    </source>
</evidence>
<evidence type="ECO:0000256" key="5">
    <source>
        <dbReference type="ARBA" id="ARBA00022989"/>
    </source>
</evidence>
<comment type="function">
    <text evidence="8">Essential core component of the TIM22 complex, a complex that mediates the import and insertion of multi-pass transmembrane proteins into the mitochondrial inner membrane. In the TIM22 complex, it constitutes the voltage-activated and signal-gated channel. Forms a twin-pore translocase that uses the membrane potential as external driving force in 2 voltage-dependent steps.</text>
</comment>
<dbReference type="GO" id="GO:0042721">
    <property type="term" value="C:TIM22 mitochondrial import inner membrane insertion complex"/>
    <property type="evidence" value="ECO:0007669"/>
    <property type="project" value="UniProtKB-UniRule"/>
</dbReference>
<feature type="compositionally biased region" description="Low complexity" evidence="9">
    <location>
        <begin position="102"/>
        <end position="112"/>
    </location>
</feature>
<comment type="subcellular location">
    <subcellularLocation>
        <location evidence="1 8">Mitochondrion inner membrane</location>
        <topology evidence="1 8">Multi-pass membrane protein</topology>
    </subcellularLocation>
</comment>
<dbReference type="InterPro" id="IPR039175">
    <property type="entry name" value="TIM22"/>
</dbReference>
<feature type="compositionally biased region" description="Low complexity" evidence="9">
    <location>
        <begin position="130"/>
        <end position="146"/>
    </location>
</feature>
<dbReference type="PANTHER" id="PTHR14110">
    <property type="entry name" value="MITOCHONDRIAL IMPORT INNER MEMBRANE TRANSLOCASE SUBUNIT TIM22"/>
    <property type="match status" value="1"/>
</dbReference>
<sequence>MKDEYHMRRHQHHRSIITISLAQTKSTGIIPMGSLQLITSKMSSFVLLLLVLQVVATSAAAKSTSSLSSSSLLLRPSLASTSTRHAFYPRPRRRRHVGVGAGTSSSATATSTILSHRKTTSKIIQTAKKSSSSSSSSSSRWSTSPSATDFDSEYNDQDSYFHPRYQTIQQGGEPTLEELRAQLSPLSLLISNTIELTVVTLGSYLSGGLLGYIGGSVMGIPSTLLGKDMGNFLSRLGALHTKAIVSCKSWATLSASFSGFNNFVRLCRGEGHDDNWNAVLGSAMTGAFLNRSGGMQAMVQGGATYAAFTYCLDKFFGTSPRQASQQHSSELMYTDIDIDD</sequence>
<evidence type="ECO:0000313" key="10">
    <source>
        <dbReference type="EMBL" id="KAL3771584.1"/>
    </source>
</evidence>
<accession>A0ABD3N7I5</accession>
<dbReference type="Pfam" id="PF02466">
    <property type="entry name" value="Tim17"/>
    <property type="match status" value="1"/>
</dbReference>
<comment type="similarity">
    <text evidence="2 8">Belongs to the Tim17/Tim22/Tim23 family.</text>
</comment>
<evidence type="ECO:0000256" key="8">
    <source>
        <dbReference type="RuleBase" id="RU367038"/>
    </source>
</evidence>
<evidence type="ECO:0000256" key="2">
    <source>
        <dbReference type="ARBA" id="ARBA00008444"/>
    </source>
</evidence>
<keyword evidence="8" id="KW-0813">Transport</keyword>
<evidence type="ECO:0000256" key="9">
    <source>
        <dbReference type="SAM" id="MobiDB-lite"/>
    </source>
</evidence>